<proteinExistence type="predicted"/>
<dbReference type="OrthoDB" id="8197587at2759"/>
<organism evidence="2 3">
    <name type="scientific">Rhynchophorus ferrugineus</name>
    <name type="common">Red palm weevil</name>
    <name type="synonym">Curculio ferrugineus</name>
    <dbReference type="NCBI Taxonomy" id="354439"/>
    <lineage>
        <taxon>Eukaryota</taxon>
        <taxon>Metazoa</taxon>
        <taxon>Ecdysozoa</taxon>
        <taxon>Arthropoda</taxon>
        <taxon>Hexapoda</taxon>
        <taxon>Insecta</taxon>
        <taxon>Pterygota</taxon>
        <taxon>Neoptera</taxon>
        <taxon>Endopterygota</taxon>
        <taxon>Coleoptera</taxon>
        <taxon>Polyphaga</taxon>
        <taxon>Cucujiformia</taxon>
        <taxon>Curculionidae</taxon>
        <taxon>Dryophthorinae</taxon>
        <taxon>Rhynchophorus</taxon>
    </lineage>
</organism>
<dbReference type="Proteomes" id="UP000625711">
    <property type="component" value="Unassembled WGS sequence"/>
</dbReference>
<reference evidence="2" key="1">
    <citation type="submission" date="2020-08" db="EMBL/GenBank/DDBJ databases">
        <title>Genome sequencing and assembly of the red palm weevil Rhynchophorus ferrugineus.</title>
        <authorList>
            <person name="Dias G.B."/>
            <person name="Bergman C.M."/>
            <person name="Manee M."/>
        </authorList>
    </citation>
    <scope>NUCLEOTIDE SEQUENCE</scope>
    <source>
        <strain evidence="2">AA-2017</strain>
        <tissue evidence="2">Whole larva</tissue>
    </source>
</reference>
<gene>
    <name evidence="2" type="ORF">GWI33_006529</name>
</gene>
<feature type="chain" id="PRO_5032452215" evidence="1">
    <location>
        <begin position="19"/>
        <end position="142"/>
    </location>
</feature>
<sequence length="142" mass="16241">MKLNALVFLGFLLCFVSSEPPSRKNSRFLNFSRQQRLTEAYGPPQAASPEATVEQDAENIDAVRASKLGEKLLSQKIVQDNRDNGEYYIYHPTGLLQRVLYSTEDNPEKMAFSARLKYENVEPISGPIYTYDPVTFVFRRVK</sequence>
<comment type="caution">
    <text evidence="2">The sequence shown here is derived from an EMBL/GenBank/DDBJ whole genome shotgun (WGS) entry which is preliminary data.</text>
</comment>
<dbReference type="EMBL" id="JAACXV010000328">
    <property type="protein sequence ID" value="KAF7279963.1"/>
    <property type="molecule type" value="Genomic_DNA"/>
</dbReference>
<evidence type="ECO:0000313" key="2">
    <source>
        <dbReference type="EMBL" id="KAF7279963.1"/>
    </source>
</evidence>
<keyword evidence="3" id="KW-1185">Reference proteome</keyword>
<feature type="signal peptide" evidence="1">
    <location>
        <begin position="1"/>
        <end position="18"/>
    </location>
</feature>
<accession>A0A834IK77</accession>
<protein>
    <submittedName>
        <fullName evidence="2">Uncharacterized protein</fullName>
    </submittedName>
</protein>
<evidence type="ECO:0000256" key="1">
    <source>
        <dbReference type="SAM" id="SignalP"/>
    </source>
</evidence>
<name>A0A834IK77_RHYFE</name>
<keyword evidence="1" id="KW-0732">Signal</keyword>
<evidence type="ECO:0000313" key="3">
    <source>
        <dbReference type="Proteomes" id="UP000625711"/>
    </source>
</evidence>
<dbReference type="AlphaFoldDB" id="A0A834IK77"/>